<proteinExistence type="predicted"/>
<evidence type="ECO:0000313" key="1">
    <source>
        <dbReference type="EMBL" id="MBW0522988.1"/>
    </source>
</evidence>
<accession>A0A9Q3EQ79</accession>
<reference evidence="1" key="1">
    <citation type="submission" date="2021-03" db="EMBL/GenBank/DDBJ databases">
        <title>Draft genome sequence of rust myrtle Austropuccinia psidii MF-1, a brazilian biotype.</title>
        <authorList>
            <person name="Quecine M.C."/>
            <person name="Pachon D.M.R."/>
            <person name="Bonatelli M.L."/>
            <person name="Correr F.H."/>
            <person name="Franceschini L.M."/>
            <person name="Leite T.F."/>
            <person name="Margarido G.R.A."/>
            <person name="Almeida C.A."/>
            <person name="Ferrarezi J.A."/>
            <person name="Labate C.A."/>
        </authorList>
    </citation>
    <scope>NUCLEOTIDE SEQUENCE</scope>
    <source>
        <strain evidence="1">MF-1</strain>
    </source>
</reference>
<dbReference type="AlphaFoldDB" id="A0A9Q3EQ79"/>
<protein>
    <submittedName>
        <fullName evidence="1">Uncharacterized protein</fullName>
    </submittedName>
</protein>
<evidence type="ECO:0000313" key="2">
    <source>
        <dbReference type="Proteomes" id="UP000765509"/>
    </source>
</evidence>
<comment type="caution">
    <text evidence="1">The sequence shown here is derived from an EMBL/GenBank/DDBJ whole genome shotgun (WGS) entry which is preliminary data.</text>
</comment>
<gene>
    <name evidence="1" type="ORF">O181_062703</name>
</gene>
<dbReference type="Proteomes" id="UP000765509">
    <property type="component" value="Unassembled WGS sequence"/>
</dbReference>
<sequence>MSPSTVQARHEPVHRARKLLRLSHGPPRPGLTLPQIGANTPLPLHSDLLPSLSSLLTNFLSWSLVSSSSSFLLSILSQLIRQIILSSSSHSSPLTLKIHPEINC</sequence>
<name>A0A9Q3EQ79_9BASI</name>
<dbReference type="EMBL" id="AVOT02029955">
    <property type="protein sequence ID" value="MBW0522988.1"/>
    <property type="molecule type" value="Genomic_DNA"/>
</dbReference>
<organism evidence="1 2">
    <name type="scientific">Austropuccinia psidii MF-1</name>
    <dbReference type="NCBI Taxonomy" id="1389203"/>
    <lineage>
        <taxon>Eukaryota</taxon>
        <taxon>Fungi</taxon>
        <taxon>Dikarya</taxon>
        <taxon>Basidiomycota</taxon>
        <taxon>Pucciniomycotina</taxon>
        <taxon>Pucciniomycetes</taxon>
        <taxon>Pucciniales</taxon>
        <taxon>Sphaerophragmiaceae</taxon>
        <taxon>Austropuccinia</taxon>
    </lineage>
</organism>
<keyword evidence="2" id="KW-1185">Reference proteome</keyword>